<keyword evidence="1" id="KW-0812">Transmembrane</keyword>
<keyword evidence="3" id="KW-1185">Reference proteome</keyword>
<dbReference type="Proteomes" id="UP001157947">
    <property type="component" value="Unassembled WGS sequence"/>
</dbReference>
<dbReference type="EMBL" id="FXTX01000022">
    <property type="protein sequence ID" value="SMP21186.1"/>
    <property type="molecule type" value="Genomic_DNA"/>
</dbReference>
<organism evidence="2 3">
    <name type="scientific">Venenivibrio stagnispumantis</name>
    <dbReference type="NCBI Taxonomy" id="407998"/>
    <lineage>
        <taxon>Bacteria</taxon>
        <taxon>Pseudomonadati</taxon>
        <taxon>Aquificota</taxon>
        <taxon>Aquificia</taxon>
        <taxon>Aquificales</taxon>
        <taxon>Hydrogenothermaceae</taxon>
        <taxon>Venenivibrio</taxon>
    </lineage>
</organism>
<dbReference type="RefSeq" id="WP_265135025.1">
    <property type="nucleotide sequence ID" value="NZ_FXTX01000022.1"/>
</dbReference>
<accession>A0AA45WPI7</accession>
<evidence type="ECO:0000256" key="1">
    <source>
        <dbReference type="SAM" id="Phobius"/>
    </source>
</evidence>
<feature type="transmembrane region" description="Helical" evidence="1">
    <location>
        <begin position="6"/>
        <end position="24"/>
    </location>
</feature>
<evidence type="ECO:0000313" key="2">
    <source>
        <dbReference type="EMBL" id="SMP21186.1"/>
    </source>
</evidence>
<protein>
    <submittedName>
        <fullName evidence="2">Uncharacterized protein</fullName>
    </submittedName>
</protein>
<gene>
    <name evidence="2" type="ORF">SAMN06264868_12229</name>
</gene>
<keyword evidence="1" id="KW-1133">Transmembrane helix</keyword>
<comment type="caution">
    <text evidence="2">The sequence shown here is derived from an EMBL/GenBank/DDBJ whole genome shotgun (WGS) entry which is preliminary data.</text>
</comment>
<name>A0AA45WPI7_9AQUI</name>
<keyword evidence="1" id="KW-0472">Membrane</keyword>
<evidence type="ECO:0000313" key="3">
    <source>
        <dbReference type="Proteomes" id="UP001157947"/>
    </source>
</evidence>
<dbReference type="AlphaFoldDB" id="A0AA45WPI7"/>
<proteinExistence type="predicted"/>
<reference evidence="2" key="1">
    <citation type="submission" date="2017-05" db="EMBL/GenBank/DDBJ databases">
        <authorList>
            <person name="Varghese N."/>
            <person name="Submissions S."/>
        </authorList>
    </citation>
    <scope>NUCLEOTIDE SEQUENCE</scope>
    <source>
        <strain evidence="2">DSM 18763</strain>
    </source>
</reference>
<sequence>MKKDSIWFIFGFISGFILTLLGMIKKNKKLKKVEKKEDEYILKVEENLKKLEKILNQNLKGGNK</sequence>